<keyword evidence="1" id="KW-1133">Transmembrane helix</keyword>
<comment type="caution">
    <text evidence="2">The sequence shown here is derived from an EMBL/GenBank/DDBJ whole genome shotgun (WGS) entry which is preliminary data.</text>
</comment>
<reference evidence="2" key="1">
    <citation type="submission" date="2022-08" db="EMBL/GenBank/DDBJ databases">
        <title>Genomic Encyclopedia of Type Strains, Phase V (KMG-V): Genome sequencing to study the core and pangenomes of soil and plant-associated prokaryotes.</title>
        <authorList>
            <person name="Whitman W."/>
        </authorList>
    </citation>
    <scope>NUCLEOTIDE SEQUENCE</scope>
    <source>
        <strain evidence="2">SP3049</strain>
    </source>
</reference>
<gene>
    <name evidence="2" type="ORF">GGP61_000638</name>
</gene>
<keyword evidence="1" id="KW-0812">Transmembrane</keyword>
<organism evidence="2 3">
    <name type="scientific">Salinibacter ruber</name>
    <dbReference type="NCBI Taxonomy" id="146919"/>
    <lineage>
        <taxon>Bacteria</taxon>
        <taxon>Pseudomonadati</taxon>
        <taxon>Rhodothermota</taxon>
        <taxon>Rhodothermia</taxon>
        <taxon>Rhodothermales</taxon>
        <taxon>Salinibacteraceae</taxon>
        <taxon>Salinibacter</taxon>
    </lineage>
</organism>
<protein>
    <submittedName>
        <fullName evidence="2">Uncharacterized protein</fullName>
    </submittedName>
</protein>
<keyword evidence="1" id="KW-0472">Membrane</keyword>
<evidence type="ECO:0000256" key="1">
    <source>
        <dbReference type="SAM" id="Phobius"/>
    </source>
</evidence>
<dbReference type="Proteomes" id="UP001155057">
    <property type="component" value="Unassembled WGS sequence"/>
</dbReference>
<name>A0A9X2Q5N0_9BACT</name>
<evidence type="ECO:0000313" key="3">
    <source>
        <dbReference type="Proteomes" id="UP001155057"/>
    </source>
</evidence>
<dbReference type="AlphaFoldDB" id="A0A9X2Q5N0"/>
<feature type="transmembrane region" description="Helical" evidence="1">
    <location>
        <begin position="12"/>
        <end position="35"/>
    </location>
</feature>
<sequence>MIPLNKRIMFCHFKFLTSNSLVFIYALQWLLMWVMGDH</sequence>
<accession>A0A9X2Q5N0</accession>
<evidence type="ECO:0000313" key="2">
    <source>
        <dbReference type="EMBL" id="MCS3709043.1"/>
    </source>
</evidence>
<proteinExistence type="predicted"/>
<dbReference type="EMBL" id="JANUAE010000002">
    <property type="protein sequence ID" value="MCS3709043.1"/>
    <property type="molecule type" value="Genomic_DNA"/>
</dbReference>